<accession>A0AAW1HX79</accession>
<proteinExistence type="predicted"/>
<protein>
    <submittedName>
        <fullName evidence="1">Ecdysteroid kinase-like family</fullName>
    </submittedName>
</protein>
<organism evidence="1 2">
    <name type="scientific">Popillia japonica</name>
    <name type="common">Japanese beetle</name>
    <dbReference type="NCBI Taxonomy" id="7064"/>
    <lineage>
        <taxon>Eukaryota</taxon>
        <taxon>Metazoa</taxon>
        <taxon>Ecdysozoa</taxon>
        <taxon>Arthropoda</taxon>
        <taxon>Hexapoda</taxon>
        <taxon>Insecta</taxon>
        <taxon>Pterygota</taxon>
        <taxon>Neoptera</taxon>
        <taxon>Endopterygota</taxon>
        <taxon>Coleoptera</taxon>
        <taxon>Polyphaga</taxon>
        <taxon>Scarabaeiformia</taxon>
        <taxon>Scarabaeidae</taxon>
        <taxon>Rutelinae</taxon>
        <taxon>Popillia</taxon>
    </lineage>
</organism>
<sequence>MMVLYEDKQKEVAKDIMLVDWQCITRASPLHDIGPLFYSTAPKDALDNDRDYMEVYYDELSKRIKELGSDPETVYPHSEFEKDRNSYGFFCFGFALTGIKGMLTKRENAPDLTERLKADDQSALETMFTDVADNVDEWMFRTKYLARHFISLGIL</sequence>
<comment type="caution">
    <text evidence="1">The sequence shown here is derived from an EMBL/GenBank/DDBJ whole genome shotgun (WGS) entry which is preliminary data.</text>
</comment>
<evidence type="ECO:0000313" key="1">
    <source>
        <dbReference type="EMBL" id="KAK9681377.1"/>
    </source>
</evidence>
<dbReference type="SUPFAM" id="SSF56112">
    <property type="entry name" value="Protein kinase-like (PK-like)"/>
    <property type="match status" value="1"/>
</dbReference>
<keyword evidence="1" id="KW-0418">Kinase</keyword>
<dbReference type="InterPro" id="IPR004119">
    <property type="entry name" value="EcKL"/>
</dbReference>
<keyword evidence="1" id="KW-0808">Transferase</keyword>
<dbReference type="EMBL" id="JASPKY010000819">
    <property type="protein sequence ID" value="KAK9681377.1"/>
    <property type="molecule type" value="Genomic_DNA"/>
</dbReference>
<dbReference type="PANTHER" id="PTHR11012:SF30">
    <property type="entry name" value="PROTEIN KINASE-LIKE DOMAIN-CONTAINING"/>
    <property type="match status" value="1"/>
</dbReference>
<evidence type="ECO:0000313" key="2">
    <source>
        <dbReference type="Proteomes" id="UP001458880"/>
    </source>
</evidence>
<dbReference type="Proteomes" id="UP001458880">
    <property type="component" value="Unassembled WGS sequence"/>
</dbReference>
<keyword evidence="2" id="KW-1185">Reference proteome</keyword>
<name>A0AAW1HX79_POPJA</name>
<dbReference type="GO" id="GO:0016301">
    <property type="term" value="F:kinase activity"/>
    <property type="evidence" value="ECO:0007669"/>
    <property type="project" value="UniProtKB-KW"/>
</dbReference>
<dbReference type="Pfam" id="PF02958">
    <property type="entry name" value="EcKL"/>
    <property type="match status" value="1"/>
</dbReference>
<dbReference type="AlphaFoldDB" id="A0AAW1HX79"/>
<dbReference type="InterPro" id="IPR011009">
    <property type="entry name" value="Kinase-like_dom_sf"/>
</dbReference>
<dbReference type="PANTHER" id="PTHR11012">
    <property type="entry name" value="PROTEIN KINASE-LIKE DOMAIN-CONTAINING"/>
    <property type="match status" value="1"/>
</dbReference>
<gene>
    <name evidence="1" type="ORF">QE152_g38353</name>
</gene>
<reference evidence="1 2" key="1">
    <citation type="journal article" date="2024" name="BMC Genomics">
        <title>De novo assembly and annotation of Popillia japonica's genome with initial clues to its potential as an invasive pest.</title>
        <authorList>
            <person name="Cucini C."/>
            <person name="Boschi S."/>
            <person name="Funari R."/>
            <person name="Cardaioli E."/>
            <person name="Iannotti N."/>
            <person name="Marturano G."/>
            <person name="Paoli F."/>
            <person name="Bruttini M."/>
            <person name="Carapelli A."/>
            <person name="Frati F."/>
            <person name="Nardi F."/>
        </authorList>
    </citation>
    <scope>NUCLEOTIDE SEQUENCE [LARGE SCALE GENOMIC DNA]</scope>
    <source>
        <strain evidence="1">DMR45628</strain>
    </source>
</reference>